<dbReference type="KEGG" id="pact:CA264_08455"/>
<keyword evidence="4" id="KW-1185">Reference proteome</keyword>
<proteinExistence type="predicted"/>
<protein>
    <recommendedName>
        <fullName evidence="2">DUF6850 domain-containing protein</fullName>
    </recommendedName>
</protein>
<dbReference type="Proteomes" id="UP000266292">
    <property type="component" value="Chromosome"/>
</dbReference>
<feature type="chain" id="PRO_5011005841" description="DUF6850 domain-containing protein" evidence="1">
    <location>
        <begin position="19"/>
        <end position="507"/>
    </location>
</feature>
<keyword evidence="1" id="KW-0732">Signal</keyword>
<dbReference type="OrthoDB" id="831538at2"/>
<gene>
    <name evidence="3" type="ORF">CA264_08455</name>
</gene>
<dbReference type="InterPro" id="IPR049236">
    <property type="entry name" value="DUF6850"/>
</dbReference>
<feature type="domain" description="DUF6850" evidence="2">
    <location>
        <begin position="55"/>
        <end position="505"/>
    </location>
</feature>
<dbReference type="Pfam" id="PF21012">
    <property type="entry name" value="DUF6850"/>
    <property type="match status" value="1"/>
</dbReference>
<evidence type="ECO:0000256" key="1">
    <source>
        <dbReference type="SAM" id="SignalP"/>
    </source>
</evidence>
<dbReference type="EMBL" id="CP021235">
    <property type="protein sequence ID" value="ARS35467.1"/>
    <property type="molecule type" value="Genomic_DNA"/>
</dbReference>
<reference evidence="4" key="1">
    <citation type="submission" date="2017-05" db="EMBL/GenBank/DDBJ databases">
        <authorList>
            <person name="Ray J."/>
            <person name="Price M."/>
            <person name="Deutschbauer A."/>
        </authorList>
    </citation>
    <scope>NUCLEOTIDE SEQUENCE [LARGE SCALE GENOMIC DNA]</scope>
    <source>
        <strain evidence="4">DSM 19842</strain>
    </source>
</reference>
<evidence type="ECO:0000259" key="2">
    <source>
        <dbReference type="Pfam" id="PF21012"/>
    </source>
</evidence>
<organism evidence="3 4">
    <name type="scientific">Pontibacter actiniarum</name>
    <dbReference type="NCBI Taxonomy" id="323450"/>
    <lineage>
        <taxon>Bacteria</taxon>
        <taxon>Pseudomonadati</taxon>
        <taxon>Bacteroidota</taxon>
        <taxon>Cytophagia</taxon>
        <taxon>Cytophagales</taxon>
        <taxon>Hymenobacteraceae</taxon>
        <taxon>Pontibacter</taxon>
    </lineage>
</organism>
<dbReference type="RefSeq" id="WP_025606317.1">
    <property type="nucleotide sequence ID" value="NZ_CP021235.1"/>
</dbReference>
<dbReference type="AlphaFoldDB" id="A0A1X9YRG1"/>
<dbReference type="STRING" id="709015.GCA_000472485_01702"/>
<evidence type="ECO:0000313" key="4">
    <source>
        <dbReference type="Proteomes" id="UP000266292"/>
    </source>
</evidence>
<evidence type="ECO:0000313" key="3">
    <source>
        <dbReference type="EMBL" id="ARS35467.1"/>
    </source>
</evidence>
<accession>A0A1X9YRG1</accession>
<name>A0A1X9YRG1_9BACT</name>
<sequence>MKRSFILILACWSVRVVAGPGTAAAQRPDSVQAPTLFSFYQQLYSAYEHTAGQVLFHPSDKYGFSSAGFSATDGDWRTYQMPASSNTYHITSKGAYTLKKVKLSGAFAYKRRLEDSVGWMLKPDHHDTSPYYLASKKPGNWDAHTYELKGAASIPVAGVVFATAGAALTMGNYGRFNDPRPEISRYRLKFSGGLGLQFEEWAVVLSGIYGYGDERNSIGYANKMNNTIGRPDYVSHDIMGYGYYRTTGTALRLQEDQHTKGAALVLQVSSFNLSYSLEQAVRKYSRRTKDSNEAIVAVPIADVTQDRHALRANYSWESEKLSHLLDMALTYEQTSDFNKVIINGNNYRGTAFSVTPAYHARFNDWEYSLSSNLTRDTRKDGTAAVDYAIQTAAVAAGGGKLFHLGNNLLKLNLQAAYRTDMGSELNIGTQYNTFMKGVILPDFAYYSAEQLRYTSSLGFGLKVQEVVLMPYFDYSLVQPLQTSTNPYADFNPAHSRSTYTFGLNIHM</sequence>
<feature type="signal peptide" evidence="1">
    <location>
        <begin position="1"/>
        <end position="18"/>
    </location>
</feature>